<dbReference type="GO" id="GO:0008170">
    <property type="term" value="F:N-methyltransferase activity"/>
    <property type="evidence" value="ECO:0007669"/>
    <property type="project" value="InterPro"/>
</dbReference>
<keyword evidence="5" id="KW-0175">Coiled coil</keyword>
<dbReference type="InterPro" id="IPR029063">
    <property type="entry name" value="SAM-dependent_MTases_sf"/>
</dbReference>
<dbReference type="InterPro" id="IPR002052">
    <property type="entry name" value="DNA_methylase_N6_adenine_CS"/>
</dbReference>
<evidence type="ECO:0000256" key="5">
    <source>
        <dbReference type="SAM" id="Coils"/>
    </source>
</evidence>
<dbReference type="PROSITE" id="PS00092">
    <property type="entry name" value="N6_MTASE"/>
    <property type="match status" value="1"/>
</dbReference>
<keyword evidence="3" id="KW-0808">Transferase</keyword>
<dbReference type="AlphaFoldDB" id="A0AAP4UZE9"/>
<dbReference type="SUPFAM" id="SSF53335">
    <property type="entry name" value="S-adenosyl-L-methionine-dependent methyltransferases"/>
    <property type="match status" value="2"/>
</dbReference>
<evidence type="ECO:0000313" key="7">
    <source>
        <dbReference type="EMBL" id="MDN5133056.1"/>
    </source>
</evidence>
<gene>
    <name evidence="7" type="ORF">PJV92_10020</name>
</gene>
<reference evidence="7" key="2">
    <citation type="submission" date="2023-01" db="EMBL/GenBank/DDBJ databases">
        <authorList>
            <person name="Uljanovas D."/>
        </authorList>
    </citation>
    <scope>NUCLEOTIDE SEQUENCE</scope>
    <source>
        <strain evidence="7">H19</strain>
    </source>
</reference>
<evidence type="ECO:0000256" key="4">
    <source>
        <dbReference type="RuleBase" id="RU362026"/>
    </source>
</evidence>
<sequence>MIDKENLIQFLKEKKLEDYSDEILKQLNETVKKALNDKLKEIKNKKRIISNDNNKEHFSANEIFTKEEIERFPTWVKNNITDAKVVGNSKKVIQVNNGKKYHIGNKLNDLSGAEWTFFLNSVVNTRYSTNGEDSYAHHIRKIHPSPKPPQLMKQIIEFFTKENEIVFDYFMGVGGSLLGSSLCNRRAFGIDLNNKYINAYKEANEYLGLKEQTTIEADSISFLKHNCLKEYLENEKISLILIDPPYGDMLSRPKTGEAVKKGKDTSATPFTDSELDLGNMNWDNFLEIFHNSIIDSMKHLKNKGHIVVFIKDLQPKDKELNLFHADIIKDLNRIDNLKYLGTKIWADQSVNLYPYGYPFNYVSNQVHQYIMIFQKV</sequence>
<dbReference type="InterPro" id="IPR002941">
    <property type="entry name" value="DNA_methylase_N4/N6"/>
</dbReference>
<evidence type="ECO:0000256" key="3">
    <source>
        <dbReference type="ARBA" id="ARBA00022679"/>
    </source>
</evidence>
<dbReference type="InterPro" id="IPR001091">
    <property type="entry name" value="RM_Methyltransferase"/>
</dbReference>
<evidence type="ECO:0000259" key="6">
    <source>
        <dbReference type="Pfam" id="PF01555"/>
    </source>
</evidence>
<dbReference type="EMBL" id="JAQJJM010000028">
    <property type="protein sequence ID" value="MDN5133056.1"/>
    <property type="molecule type" value="Genomic_DNA"/>
</dbReference>
<feature type="coiled-coil region" evidence="5">
    <location>
        <begin position="24"/>
        <end position="52"/>
    </location>
</feature>
<dbReference type="Pfam" id="PF01555">
    <property type="entry name" value="N6_N4_Mtase"/>
    <property type="match status" value="1"/>
</dbReference>
<keyword evidence="2 7" id="KW-0489">Methyltransferase</keyword>
<comment type="similarity">
    <text evidence="1 4">Belongs to the N(4)/N(6)-methyltransferase family.</text>
</comment>
<dbReference type="RefSeq" id="WP_175531374.1">
    <property type="nucleotide sequence ID" value="NZ_JABWGL010000025.1"/>
</dbReference>
<evidence type="ECO:0000313" key="8">
    <source>
        <dbReference type="Proteomes" id="UP001171508"/>
    </source>
</evidence>
<name>A0AAP4UZE9_9BACT</name>
<organism evidence="7 8">
    <name type="scientific">Aliarcobacter butzleri</name>
    <dbReference type="NCBI Taxonomy" id="28197"/>
    <lineage>
        <taxon>Bacteria</taxon>
        <taxon>Pseudomonadati</taxon>
        <taxon>Campylobacterota</taxon>
        <taxon>Epsilonproteobacteria</taxon>
        <taxon>Campylobacterales</taxon>
        <taxon>Arcobacteraceae</taxon>
        <taxon>Aliarcobacter</taxon>
    </lineage>
</organism>
<comment type="caution">
    <text evidence="7">The sequence shown here is derived from an EMBL/GenBank/DDBJ whole genome shotgun (WGS) entry which is preliminary data.</text>
</comment>
<dbReference type="EC" id="2.1.1.-" evidence="4"/>
<protein>
    <recommendedName>
        <fullName evidence="4">Methyltransferase</fullName>
        <ecNumber evidence="4">2.1.1.-</ecNumber>
    </recommendedName>
</protein>
<proteinExistence type="inferred from homology"/>
<reference evidence="7" key="1">
    <citation type="journal article" date="2023" name="Microorganisms">
        <title>Genomic Characterization of Arcobacter butzleri Strains Isolated from Various Sources in Lithuania.</title>
        <authorList>
            <person name="Uljanovas D."/>
            <person name="Golz G."/>
            <person name="Fleischmann S."/>
            <person name="Kudirkiene E."/>
            <person name="Kasetiene N."/>
            <person name="Grineviciene A."/>
            <person name="Tamuleviciene E."/>
            <person name="Aksomaitiene J."/>
            <person name="Alter T."/>
            <person name="Malakauskas M."/>
        </authorList>
    </citation>
    <scope>NUCLEOTIDE SEQUENCE</scope>
    <source>
        <strain evidence="7">H19</strain>
    </source>
</reference>
<dbReference type="Gene3D" id="3.40.50.150">
    <property type="entry name" value="Vaccinia Virus protein VP39"/>
    <property type="match status" value="2"/>
</dbReference>
<evidence type="ECO:0000256" key="2">
    <source>
        <dbReference type="ARBA" id="ARBA00022603"/>
    </source>
</evidence>
<dbReference type="GO" id="GO:0003677">
    <property type="term" value="F:DNA binding"/>
    <property type="evidence" value="ECO:0007669"/>
    <property type="project" value="InterPro"/>
</dbReference>
<dbReference type="Proteomes" id="UP001171508">
    <property type="component" value="Unassembled WGS sequence"/>
</dbReference>
<feature type="domain" description="DNA methylase N-4/N-6" evidence="6">
    <location>
        <begin position="61"/>
        <end position="202"/>
    </location>
</feature>
<dbReference type="PRINTS" id="PR00508">
    <property type="entry name" value="S21N4MTFRASE"/>
</dbReference>
<dbReference type="GO" id="GO:0032259">
    <property type="term" value="P:methylation"/>
    <property type="evidence" value="ECO:0007669"/>
    <property type="project" value="UniProtKB-KW"/>
</dbReference>
<evidence type="ECO:0000256" key="1">
    <source>
        <dbReference type="ARBA" id="ARBA00006594"/>
    </source>
</evidence>
<accession>A0AAP4UZE9</accession>